<feature type="domain" description="SHS2" evidence="7">
    <location>
        <begin position="7"/>
        <end position="193"/>
    </location>
</feature>
<dbReference type="InterPro" id="IPR043129">
    <property type="entry name" value="ATPase_NBD"/>
</dbReference>
<comment type="subcellular location">
    <subcellularLocation>
        <location evidence="5">Cell membrane</location>
        <topology evidence="5">Peripheral membrane protein</topology>
        <orientation evidence="5">Cytoplasmic side</orientation>
    </subcellularLocation>
    <text evidence="5">Localizes to the Z ring in an FtsZ-dependent manner. Targeted to the membrane through a conserved C-terminal amphipathic helix.</text>
</comment>
<dbReference type="PANTHER" id="PTHR32432:SF4">
    <property type="entry name" value="CELL DIVISION PROTEIN FTSA"/>
    <property type="match status" value="1"/>
</dbReference>
<dbReference type="KEGG" id="snay:FZC37_02070"/>
<gene>
    <name evidence="5 8" type="primary">ftsA</name>
    <name evidence="8" type="ORF">FZC37_02070</name>
</gene>
<keyword evidence="3 5" id="KW-0472">Membrane</keyword>
<keyword evidence="2 5" id="KW-0132">Cell division</keyword>
<evidence type="ECO:0000256" key="2">
    <source>
        <dbReference type="ARBA" id="ARBA00022618"/>
    </source>
</evidence>
<evidence type="ECO:0000256" key="1">
    <source>
        <dbReference type="ARBA" id="ARBA00022475"/>
    </source>
</evidence>
<comment type="function">
    <text evidence="5 6">Cell division protein that is involved in the assembly of the Z ring. May serve as a membrane anchor for the Z ring.</text>
</comment>
<dbReference type="GO" id="GO:0009898">
    <property type="term" value="C:cytoplasmic side of plasma membrane"/>
    <property type="evidence" value="ECO:0007669"/>
    <property type="project" value="UniProtKB-UniRule"/>
</dbReference>
<dbReference type="GO" id="GO:0032153">
    <property type="term" value="C:cell division site"/>
    <property type="evidence" value="ECO:0007669"/>
    <property type="project" value="UniProtKB-UniRule"/>
</dbReference>
<dbReference type="Gene3D" id="3.30.1490.110">
    <property type="match status" value="1"/>
</dbReference>
<keyword evidence="4 5" id="KW-0131">Cell cycle</keyword>
<dbReference type="PIRSF" id="PIRSF003101">
    <property type="entry name" value="FtsA"/>
    <property type="match status" value="1"/>
</dbReference>
<evidence type="ECO:0000256" key="5">
    <source>
        <dbReference type="HAMAP-Rule" id="MF_02033"/>
    </source>
</evidence>
<evidence type="ECO:0000256" key="6">
    <source>
        <dbReference type="PIRNR" id="PIRNR003101"/>
    </source>
</evidence>
<comment type="subunit">
    <text evidence="5">Self-interacts. Interacts with FtsZ.</text>
</comment>
<dbReference type="Proteomes" id="UP000323844">
    <property type="component" value="Chromosome"/>
</dbReference>
<dbReference type="InterPro" id="IPR050696">
    <property type="entry name" value="FtsA/MreB"/>
</dbReference>
<dbReference type="OrthoDB" id="9810567at2"/>
<dbReference type="RefSeq" id="WP_148952069.1">
    <property type="nucleotide sequence ID" value="NZ_CP043312.1"/>
</dbReference>
<evidence type="ECO:0000313" key="9">
    <source>
        <dbReference type="Proteomes" id="UP000323844"/>
    </source>
</evidence>
<evidence type="ECO:0000256" key="4">
    <source>
        <dbReference type="ARBA" id="ARBA00023306"/>
    </source>
</evidence>
<keyword evidence="9" id="KW-1185">Reference proteome</keyword>
<proteinExistence type="inferred from homology"/>
<dbReference type="GO" id="GO:0043093">
    <property type="term" value="P:FtsZ-dependent cytokinesis"/>
    <property type="evidence" value="ECO:0007669"/>
    <property type="project" value="UniProtKB-UniRule"/>
</dbReference>
<dbReference type="Gene3D" id="3.30.420.40">
    <property type="match status" value="1"/>
</dbReference>
<keyword evidence="1 5" id="KW-1003">Cell membrane</keyword>
<dbReference type="AlphaFoldDB" id="A0A5C0UHZ0"/>
<dbReference type="InterPro" id="IPR003494">
    <property type="entry name" value="SHS2_FtsA"/>
</dbReference>
<dbReference type="Pfam" id="PF02491">
    <property type="entry name" value="SHS2_FTSA"/>
    <property type="match status" value="1"/>
</dbReference>
<dbReference type="NCBIfam" id="TIGR01174">
    <property type="entry name" value="ftsA"/>
    <property type="match status" value="1"/>
</dbReference>
<dbReference type="HAMAP" id="MF_02033">
    <property type="entry name" value="FtsA"/>
    <property type="match status" value="1"/>
</dbReference>
<dbReference type="Pfam" id="PF14450">
    <property type="entry name" value="FtsA"/>
    <property type="match status" value="1"/>
</dbReference>
<accession>A0A5C0UHZ0</accession>
<protein>
    <recommendedName>
        <fullName evidence="5 6">Cell division protein FtsA</fullName>
    </recommendedName>
</protein>
<organism evidence="8 9">
    <name type="scientific">Candidatus Sneabacter namystus</name>
    <dbReference type="NCBI Taxonomy" id="2601646"/>
    <lineage>
        <taxon>Bacteria</taxon>
        <taxon>Pseudomonadati</taxon>
        <taxon>Pseudomonadota</taxon>
        <taxon>Alphaproteobacteria</taxon>
        <taxon>Rickettsiales</taxon>
        <taxon>Rickettsiaceae</taxon>
        <taxon>Rickettsieae</taxon>
        <taxon>Candidatus Sneabacter</taxon>
    </lineage>
</organism>
<reference evidence="8 9" key="1">
    <citation type="submission" date="2019-08" db="EMBL/GenBank/DDBJ databases">
        <title>Highly reduced genomes of protist endosymbionts show evolutionary convergence.</title>
        <authorList>
            <person name="George E."/>
            <person name="Husnik F."/>
            <person name="Tashyreva D."/>
            <person name="Prokopchuk G."/>
            <person name="Horak A."/>
            <person name="Kwong W.K."/>
            <person name="Lukes J."/>
            <person name="Keeling P.J."/>
        </authorList>
    </citation>
    <scope>NUCLEOTIDE SEQUENCE [LARGE SCALE GENOMIC DNA]</scope>
    <source>
        <strain evidence="8">1621</strain>
    </source>
</reference>
<evidence type="ECO:0000259" key="7">
    <source>
        <dbReference type="SMART" id="SM00842"/>
    </source>
</evidence>
<dbReference type="SUPFAM" id="SSF53067">
    <property type="entry name" value="Actin-like ATPase domain"/>
    <property type="match status" value="2"/>
</dbReference>
<dbReference type="PANTHER" id="PTHR32432">
    <property type="entry name" value="CELL DIVISION PROTEIN FTSA-RELATED"/>
    <property type="match status" value="1"/>
</dbReference>
<evidence type="ECO:0000313" key="8">
    <source>
        <dbReference type="EMBL" id="QEK39708.1"/>
    </source>
</evidence>
<sequence>MRKKANFVCLDIGSHKVALLAAKVNSESDAEVLVHQIYASEGFGADGIVDLKKAERTLSKVLYNAEKLLKSHISNITVAISSKAIESKYARQTLVLNNTAVTKDHINSLLSQSVKKFEEAGKSVMHCFPIEFCVDGQSMVKNPVGMICNKINGLFHIMTLESNALLNLTGCFVKCHVSVDEFFVSGVASGISAISTNVDGIGALVIDCGAMKTSFTVFHDNLPVFSSSIPIGGWHVTNDIAHVLSVNFDVAEKLKVLYANLTDNAPTLTLEAERKGQVEKINSVLLNEIIKSRESEIFSMIAEKCHLLDIEPCILQNIVLMGGASDIDGLDNLCGSIFRTSNVRNFSCYYDGILSNESNINSYATVLGMLEYRMKHHAQYSRIINTDCSSSILYKTFSFFKNLFN</sequence>
<comment type="similarity">
    <text evidence="5 6">Belongs to the FtsA/MreB family.</text>
</comment>
<dbReference type="InterPro" id="IPR020823">
    <property type="entry name" value="Cell_div_FtsA"/>
</dbReference>
<evidence type="ECO:0000256" key="3">
    <source>
        <dbReference type="ARBA" id="ARBA00023136"/>
    </source>
</evidence>
<name>A0A5C0UHZ0_9RICK</name>
<dbReference type="EMBL" id="CP043312">
    <property type="protein sequence ID" value="QEK39708.1"/>
    <property type="molecule type" value="Genomic_DNA"/>
</dbReference>
<dbReference type="SMART" id="SM00842">
    <property type="entry name" value="FtsA"/>
    <property type="match status" value="1"/>
</dbReference>